<evidence type="ECO:0000256" key="1">
    <source>
        <dbReference type="ARBA" id="ARBA00001971"/>
    </source>
</evidence>
<keyword evidence="11" id="KW-1185">Reference proteome</keyword>
<dbReference type="SUPFAM" id="SSF48264">
    <property type="entry name" value="Cytochrome P450"/>
    <property type="match status" value="1"/>
</dbReference>
<keyword evidence="9" id="KW-1133">Transmembrane helix</keyword>
<name>A0AAE0YPN0_9GAST</name>
<keyword evidence="6 8" id="KW-0503">Monooxygenase</keyword>
<comment type="similarity">
    <text evidence="2 8">Belongs to the cytochrome P450 family.</text>
</comment>
<keyword evidence="5 7" id="KW-0408">Iron</keyword>
<accession>A0AAE0YPN0</accession>
<dbReference type="InterPro" id="IPR002401">
    <property type="entry name" value="Cyt_P450_E_grp-I"/>
</dbReference>
<dbReference type="GO" id="GO:0016712">
    <property type="term" value="F:oxidoreductase activity, acting on paired donors, with incorporation or reduction of molecular oxygen, reduced flavin or flavoprotein as one donor, and incorporation of one atom of oxygen"/>
    <property type="evidence" value="ECO:0007669"/>
    <property type="project" value="TreeGrafter"/>
</dbReference>
<dbReference type="Pfam" id="PF00067">
    <property type="entry name" value="p450"/>
    <property type="match status" value="1"/>
</dbReference>
<evidence type="ECO:0000313" key="10">
    <source>
        <dbReference type="EMBL" id="KAK3752461.1"/>
    </source>
</evidence>
<keyword evidence="9" id="KW-0812">Transmembrane</keyword>
<evidence type="ECO:0000313" key="11">
    <source>
        <dbReference type="Proteomes" id="UP001283361"/>
    </source>
</evidence>
<dbReference type="FunFam" id="1.10.630.10:FF:000036">
    <property type="entry name" value="CYtochrome P450 family"/>
    <property type="match status" value="1"/>
</dbReference>
<evidence type="ECO:0000256" key="3">
    <source>
        <dbReference type="ARBA" id="ARBA00022723"/>
    </source>
</evidence>
<dbReference type="AlphaFoldDB" id="A0AAE0YPN0"/>
<evidence type="ECO:0000256" key="5">
    <source>
        <dbReference type="ARBA" id="ARBA00023004"/>
    </source>
</evidence>
<dbReference type="PROSITE" id="PS00086">
    <property type="entry name" value="CYTOCHROME_P450"/>
    <property type="match status" value="1"/>
</dbReference>
<evidence type="ECO:0000256" key="9">
    <source>
        <dbReference type="SAM" id="Phobius"/>
    </source>
</evidence>
<dbReference type="GO" id="GO:0005737">
    <property type="term" value="C:cytoplasm"/>
    <property type="evidence" value="ECO:0007669"/>
    <property type="project" value="TreeGrafter"/>
</dbReference>
<dbReference type="InterPro" id="IPR017972">
    <property type="entry name" value="Cyt_P450_CS"/>
</dbReference>
<evidence type="ECO:0000256" key="2">
    <source>
        <dbReference type="ARBA" id="ARBA00010617"/>
    </source>
</evidence>
<evidence type="ECO:0008006" key="12">
    <source>
        <dbReference type="Google" id="ProtNLM"/>
    </source>
</evidence>
<sequence length="500" mass="56507">MFDLDLTYLLSIASAILGLVLFLRIFPKDNSGRKLPPVPVRTWPLFGNILSVPENPRQQFKQWHTQHGNLFSLYLGSTLIVVVNGYKAIKEILVTKGASFLDRPGMYPNQVIGMEHTGVGFSCGQYWQETRSATHSILKDLGVGKNILHEKIQDDIEFLLDRLVQLNGQATDISHHVHVSISGIICSIITGERFSYDDERFKYNIHYTNQLASCAKEVAALNFLPILKYLPGDVLKTKRIREAVEGMKRFAEFCCNVVNAGTERESFISCFKRKQKEKLANGRAAILDEENLKKTVMDLIAAGTESTSATIAWCILYLLHHPDVQGKIHEELDREIGFTRKPSMGDKLKLPYLEAVIKETQRLASVAPFSMMRVTREDVFVGNFFIPKGTSVIPNLDSVLHSEEIWGPDVDQFRPTRFLNPDGSVRHPEEFIPFSIGRRNCLGMGLAQMELFLFLASLFQKFEFVLPEGVDLPTLKENLGLLAVPTHYKVCCVDRFAEKI</sequence>
<dbReference type="PANTHER" id="PTHR24300">
    <property type="entry name" value="CYTOCHROME P450 508A4-RELATED"/>
    <property type="match status" value="1"/>
</dbReference>
<keyword evidence="3 7" id="KW-0479">Metal-binding</keyword>
<evidence type="ECO:0000256" key="8">
    <source>
        <dbReference type="RuleBase" id="RU000461"/>
    </source>
</evidence>
<protein>
    <recommendedName>
        <fullName evidence="12">Cytochrome P450</fullName>
    </recommendedName>
</protein>
<feature type="transmembrane region" description="Helical" evidence="9">
    <location>
        <begin position="6"/>
        <end position="26"/>
    </location>
</feature>
<keyword evidence="7 8" id="KW-0349">Heme</keyword>
<dbReference type="GO" id="GO:0006082">
    <property type="term" value="P:organic acid metabolic process"/>
    <property type="evidence" value="ECO:0007669"/>
    <property type="project" value="TreeGrafter"/>
</dbReference>
<feature type="binding site" description="axial binding residue" evidence="7">
    <location>
        <position position="441"/>
    </location>
    <ligand>
        <name>heme</name>
        <dbReference type="ChEBI" id="CHEBI:30413"/>
    </ligand>
    <ligandPart>
        <name>Fe</name>
        <dbReference type="ChEBI" id="CHEBI:18248"/>
    </ligandPart>
</feature>
<dbReference type="PRINTS" id="PR00463">
    <property type="entry name" value="EP450I"/>
</dbReference>
<organism evidence="10 11">
    <name type="scientific">Elysia crispata</name>
    <name type="common">lettuce slug</name>
    <dbReference type="NCBI Taxonomy" id="231223"/>
    <lineage>
        <taxon>Eukaryota</taxon>
        <taxon>Metazoa</taxon>
        <taxon>Spiralia</taxon>
        <taxon>Lophotrochozoa</taxon>
        <taxon>Mollusca</taxon>
        <taxon>Gastropoda</taxon>
        <taxon>Heterobranchia</taxon>
        <taxon>Euthyneura</taxon>
        <taxon>Panpulmonata</taxon>
        <taxon>Sacoglossa</taxon>
        <taxon>Placobranchoidea</taxon>
        <taxon>Plakobranchidae</taxon>
        <taxon>Elysia</taxon>
    </lineage>
</organism>
<keyword evidence="9" id="KW-0472">Membrane</keyword>
<keyword evidence="4 8" id="KW-0560">Oxidoreductase</keyword>
<proteinExistence type="inferred from homology"/>
<dbReference type="InterPro" id="IPR036396">
    <property type="entry name" value="Cyt_P450_sf"/>
</dbReference>
<dbReference type="PRINTS" id="PR00385">
    <property type="entry name" value="P450"/>
</dbReference>
<dbReference type="InterPro" id="IPR050182">
    <property type="entry name" value="Cytochrome_P450_fam2"/>
</dbReference>
<comment type="caution">
    <text evidence="10">The sequence shown here is derived from an EMBL/GenBank/DDBJ whole genome shotgun (WGS) entry which is preliminary data.</text>
</comment>
<evidence type="ECO:0000256" key="7">
    <source>
        <dbReference type="PIRSR" id="PIRSR602401-1"/>
    </source>
</evidence>
<evidence type="ECO:0000256" key="4">
    <source>
        <dbReference type="ARBA" id="ARBA00023002"/>
    </source>
</evidence>
<dbReference type="InterPro" id="IPR001128">
    <property type="entry name" value="Cyt_P450"/>
</dbReference>
<comment type="cofactor">
    <cofactor evidence="1 7">
        <name>heme</name>
        <dbReference type="ChEBI" id="CHEBI:30413"/>
    </cofactor>
</comment>
<evidence type="ECO:0000256" key="6">
    <source>
        <dbReference type="ARBA" id="ARBA00023033"/>
    </source>
</evidence>
<dbReference type="Gene3D" id="1.10.630.10">
    <property type="entry name" value="Cytochrome P450"/>
    <property type="match status" value="1"/>
</dbReference>
<dbReference type="EMBL" id="JAWDGP010005762">
    <property type="protein sequence ID" value="KAK3752461.1"/>
    <property type="molecule type" value="Genomic_DNA"/>
</dbReference>
<reference evidence="10" key="1">
    <citation type="journal article" date="2023" name="G3 (Bethesda)">
        <title>A reference genome for the long-term kleptoplast-retaining sea slug Elysia crispata morphotype clarki.</title>
        <authorList>
            <person name="Eastman K.E."/>
            <person name="Pendleton A.L."/>
            <person name="Shaikh M.A."/>
            <person name="Suttiyut T."/>
            <person name="Ogas R."/>
            <person name="Tomko P."/>
            <person name="Gavelis G."/>
            <person name="Widhalm J.R."/>
            <person name="Wisecaver J.H."/>
        </authorList>
    </citation>
    <scope>NUCLEOTIDE SEQUENCE</scope>
    <source>
        <strain evidence="10">ECLA1</strain>
    </source>
</reference>
<dbReference type="GO" id="GO:0020037">
    <property type="term" value="F:heme binding"/>
    <property type="evidence" value="ECO:0007669"/>
    <property type="project" value="InterPro"/>
</dbReference>
<dbReference type="GO" id="GO:0005506">
    <property type="term" value="F:iron ion binding"/>
    <property type="evidence" value="ECO:0007669"/>
    <property type="project" value="InterPro"/>
</dbReference>
<gene>
    <name evidence="10" type="ORF">RRG08_032753</name>
</gene>
<dbReference type="Proteomes" id="UP001283361">
    <property type="component" value="Unassembled WGS sequence"/>
</dbReference>
<dbReference type="PANTHER" id="PTHR24300:SF375">
    <property type="entry name" value="CYTOCHROME P450 FAMILY"/>
    <property type="match status" value="1"/>
</dbReference>
<dbReference type="GO" id="GO:0006805">
    <property type="term" value="P:xenobiotic metabolic process"/>
    <property type="evidence" value="ECO:0007669"/>
    <property type="project" value="TreeGrafter"/>
</dbReference>